<reference evidence="6 7" key="1">
    <citation type="submission" date="2020-08" db="EMBL/GenBank/DDBJ databases">
        <title>Sequencing the genomes of 1000 actinobacteria strains.</title>
        <authorList>
            <person name="Klenk H.-P."/>
        </authorList>
    </citation>
    <scope>NUCLEOTIDE SEQUENCE [LARGE SCALE GENOMIC DNA]</scope>
    <source>
        <strain evidence="6 7">DSM 44786</strain>
    </source>
</reference>
<evidence type="ECO:0000256" key="4">
    <source>
        <dbReference type="PROSITE-ProRule" id="PRU00409"/>
    </source>
</evidence>
<name>A0A7W7SCF0_9ACTN</name>
<dbReference type="Gene3D" id="3.30.470.20">
    <property type="entry name" value="ATP-grasp fold, B domain"/>
    <property type="match status" value="1"/>
</dbReference>
<evidence type="ECO:0000256" key="3">
    <source>
        <dbReference type="ARBA" id="ARBA00022840"/>
    </source>
</evidence>
<evidence type="ECO:0000256" key="1">
    <source>
        <dbReference type="ARBA" id="ARBA00022598"/>
    </source>
</evidence>
<keyword evidence="1" id="KW-0436">Ligase</keyword>
<dbReference type="PANTHER" id="PTHR43585">
    <property type="entry name" value="FUMIPYRROLE BIOSYNTHESIS PROTEIN C"/>
    <property type="match status" value="1"/>
</dbReference>
<gene>
    <name evidence="6" type="ORF">F4556_003252</name>
</gene>
<dbReference type="EMBL" id="JACHJR010000001">
    <property type="protein sequence ID" value="MBB4947717.1"/>
    <property type="molecule type" value="Genomic_DNA"/>
</dbReference>
<evidence type="ECO:0000256" key="2">
    <source>
        <dbReference type="ARBA" id="ARBA00022741"/>
    </source>
</evidence>
<dbReference type="SUPFAM" id="SSF56059">
    <property type="entry name" value="Glutathione synthetase ATP-binding domain-like"/>
    <property type="match status" value="1"/>
</dbReference>
<evidence type="ECO:0000259" key="5">
    <source>
        <dbReference type="PROSITE" id="PS50975"/>
    </source>
</evidence>
<keyword evidence="3 4" id="KW-0067">ATP-binding</keyword>
<dbReference type="PROSITE" id="PS50975">
    <property type="entry name" value="ATP_GRASP"/>
    <property type="match status" value="1"/>
</dbReference>
<evidence type="ECO:0000313" key="7">
    <source>
        <dbReference type="Proteomes" id="UP000573327"/>
    </source>
</evidence>
<proteinExistence type="predicted"/>
<protein>
    <recommendedName>
        <fullName evidence="5">ATP-grasp domain-containing protein</fullName>
    </recommendedName>
</protein>
<sequence length="390" mass="41136">MFLLVDPVFSGADLARTLREQGVDYLPVFSSQAGRPGAPAPWAGPAGRRPDAVIAASGSGGRLAEQLARDLGLPYHAPELAAARCDPAVMSRTLRAAGLPAVAGAVVETPEQAAAVLDGWTDWPVLARPATGAGTEPGRLCRTPAEAGAAVAELSRGPLRTGRPVLLHGLPDGETYAVHTVSAAGRHLVAEVYLRHQSEGGGVLTHRDSVAHSLLGPGDLGAITAAVEALDALGVREGTASTELRRTADGFRPVRVQPWPTGPRTSADPYFAAFGYTRVHLLAERFLHPERFARRLELPYRPARALARIELRVPGATGTLRAVPGLDRLRRLPGFHSVTGLPETGTPAAMVERSAQGWGVAYFVHEDDSLLHSSVAVVHAMEETGELFAL</sequence>
<evidence type="ECO:0000313" key="6">
    <source>
        <dbReference type="EMBL" id="MBB4947717.1"/>
    </source>
</evidence>
<keyword evidence="2 4" id="KW-0547">Nucleotide-binding</keyword>
<accession>A0A7W7SCF0</accession>
<dbReference type="Proteomes" id="UP000573327">
    <property type="component" value="Unassembled WGS sequence"/>
</dbReference>
<dbReference type="PANTHER" id="PTHR43585:SF2">
    <property type="entry name" value="ATP-GRASP ENZYME FSQD"/>
    <property type="match status" value="1"/>
</dbReference>
<dbReference type="InterPro" id="IPR052032">
    <property type="entry name" value="ATP-dep_AA_Ligase"/>
</dbReference>
<organism evidence="6 7">
    <name type="scientific">Kitasatospora gansuensis</name>
    <dbReference type="NCBI Taxonomy" id="258050"/>
    <lineage>
        <taxon>Bacteria</taxon>
        <taxon>Bacillati</taxon>
        <taxon>Actinomycetota</taxon>
        <taxon>Actinomycetes</taxon>
        <taxon>Kitasatosporales</taxon>
        <taxon>Streptomycetaceae</taxon>
        <taxon>Kitasatospora</taxon>
    </lineage>
</organism>
<dbReference type="RefSeq" id="WP_184916107.1">
    <property type="nucleotide sequence ID" value="NZ_JACHJR010000001.1"/>
</dbReference>
<feature type="domain" description="ATP-grasp" evidence="5">
    <location>
        <begin position="91"/>
        <end position="287"/>
    </location>
</feature>
<comment type="caution">
    <text evidence="6">The sequence shown here is derived from an EMBL/GenBank/DDBJ whole genome shotgun (WGS) entry which is preliminary data.</text>
</comment>
<dbReference type="GO" id="GO:0005524">
    <property type="term" value="F:ATP binding"/>
    <property type="evidence" value="ECO:0007669"/>
    <property type="project" value="UniProtKB-UniRule"/>
</dbReference>
<keyword evidence="7" id="KW-1185">Reference proteome</keyword>
<dbReference type="AlphaFoldDB" id="A0A7W7SCF0"/>
<dbReference type="GO" id="GO:0016874">
    <property type="term" value="F:ligase activity"/>
    <property type="evidence" value="ECO:0007669"/>
    <property type="project" value="UniProtKB-KW"/>
</dbReference>
<dbReference type="InterPro" id="IPR011761">
    <property type="entry name" value="ATP-grasp"/>
</dbReference>
<dbReference type="GO" id="GO:0046872">
    <property type="term" value="F:metal ion binding"/>
    <property type="evidence" value="ECO:0007669"/>
    <property type="project" value="InterPro"/>
</dbReference>